<dbReference type="SUPFAM" id="SSF82171">
    <property type="entry name" value="DPP6 N-terminal domain-like"/>
    <property type="match status" value="1"/>
</dbReference>
<name>A0A143PG11_LUTPR</name>
<dbReference type="InterPro" id="IPR005151">
    <property type="entry name" value="Tail-specific_protease"/>
</dbReference>
<feature type="domain" description="Tail specific protease" evidence="11">
    <location>
        <begin position="872"/>
        <end position="1063"/>
    </location>
</feature>
<dbReference type="SUPFAM" id="SSF52096">
    <property type="entry name" value="ClpP/crotonase"/>
    <property type="match status" value="1"/>
</dbReference>
<feature type="active site" description="Charge relay system" evidence="8">
    <location>
        <position position="1052"/>
    </location>
</feature>
<proteinExistence type="inferred from homology"/>
<dbReference type="SMART" id="SM00245">
    <property type="entry name" value="TSPc"/>
    <property type="match status" value="1"/>
</dbReference>
<dbReference type="EC" id="3.4.21.-" evidence="7"/>
<dbReference type="InterPro" id="IPR029045">
    <property type="entry name" value="ClpP/crotonase-like_dom_sf"/>
</dbReference>
<evidence type="ECO:0000256" key="8">
    <source>
        <dbReference type="PIRSR" id="PIRSR036421-1"/>
    </source>
</evidence>
<dbReference type="Proteomes" id="UP000076079">
    <property type="component" value="Chromosome"/>
</dbReference>
<evidence type="ECO:0000256" key="1">
    <source>
        <dbReference type="ARBA" id="ARBA00004496"/>
    </source>
</evidence>
<feature type="region of interest" description="Disordered" evidence="9">
    <location>
        <begin position="555"/>
        <end position="599"/>
    </location>
</feature>
<evidence type="ECO:0000256" key="7">
    <source>
        <dbReference type="PIRNR" id="PIRNR036421"/>
    </source>
</evidence>
<evidence type="ECO:0000256" key="2">
    <source>
        <dbReference type="ARBA" id="ARBA00008524"/>
    </source>
</evidence>
<dbReference type="KEGG" id="abac:LuPra_00695"/>
<dbReference type="Gene3D" id="2.120.10.60">
    <property type="entry name" value="Tricorn protease N-terminal domain"/>
    <property type="match status" value="1"/>
</dbReference>
<dbReference type="Pfam" id="PF14685">
    <property type="entry name" value="PDZ_Tricorn"/>
    <property type="match status" value="1"/>
</dbReference>
<dbReference type="Gene3D" id="3.30.750.44">
    <property type="match status" value="1"/>
</dbReference>
<dbReference type="InterPro" id="IPR036034">
    <property type="entry name" value="PDZ_sf"/>
</dbReference>
<organism evidence="12 13">
    <name type="scientific">Luteitalea pratensis</name>
    <dbReference type="NCBI Taxonomy" id="1855912"/>
    <lineage>
        <taxon>Bacteria</taxon>
        <taxon>Pseudomonadati</taxon>
        <taxon>Acidobacteriota</taxon>
        <taxon>Vicinamibacteria</taxon>
        <taxon>Vicinamibacterales</taxon>
        <taxon>Vicinamibacteraceae</taxon>
        <taxon>Luteitalea</taxon>
    </lineage>
</organism>
<keyword evidence="4 7" id="KW-0645">Protease</keyword>
<dbReference type="Gene3D" id="2.130.10.10">
    <property type="entry name" value="YVTN repeat-like/Quinoprotein amine dehydrogenase"/>
    <property type="match status" value="1"/>
</dbReference>
<comment type="similarity">
    <text evidence="2 7">Belongs to the peptidase S41B family.</text>
</comment>
<dbReference type="RefSeq" id="WP_110169464.1">
    <property type="nucleotide sequence ID" value="NZ_CP015136.1"/>
</dbReference>
<feature type="compositionally biased region" description="Basic and acidic residues" evidence="9">
    <location>
        <begin position="558"/>
        <end position="588"/>
    </location>
</feature>
<dbReference type="CDD" id="cd07562">
    <property type="entry name" value="Peptidase_S41_TRI"/>
    <property type="match status" value="1"/>
</dbReference>
<gene>
    <name evidence="12" type="primary">tri1_1</name>
    <name evidence="12" type="ORF">LuPra_00695</name>
</gene>
<reference evidence="12 13" key="1">
    <citation type="journal article" date="2016" name="Genome Announc.">
        <title>First Complete Genome Sequence of a Subdivision 6 Acidobacterium Strain.</title>
        <authorList>
            <person name="Huang S."/>
            <person name="Vieira S."/>
            <person name="Bunk B."/>
            <person name="Riedel T."/>
            <person name="Sproer C."/>
            <person name="Overmann J."/>
        </authorList>
    </citation>
    <scope>NUCLEOTIDE SEQUENCE [LARGE SCALE GENOMIC DNA]</scope>
    <source>
        <strain evidence="13">DSM 100886 HEG_-6_39</strain>
    </source>
</reference>
<evidence type="ECO:0000256" key="6">
    <source>
        <dbReference type="ARBA" id="ARBA00022825"/>
    </source>
</evidence>
<evidence type="ECO:0000313" key="12">
    <source>
        <dbReference type="EMBL" id="AMY07522.1"/>
    </source>
</evidence>
<dbReference type="InterPro" id="IPR029414">
    <property type="entry name" value="Tricorn_PDZ"/>
</dbReference>
<sequence precursor="true">MTQRLYSLTLVVRRALGAVAILATIVATASPAAAIDTTDTRMLSQPALSARQIAFIYAGDLYVCDLDGHNVGRLTSDEGIERSPAFSPDGTQLAFSAEYDGNVDVYVVPVAGGVPRRLTWHPGADVVQGFTPDGTQVLFTSPRAVFTGRYTQLFTVPVKGGVEVALPIPNASRGSYNADGTRIAYNPLNPAHLQWKRYRGGSAATIILYDPKTHATEKIAQPATRANDVDPQWLGGMLYFRSDRDGEFNLHRFDPASKQVTRLTSHDDFPVLGLSVAAGRIAYEQAGYLHLFDIASKQARRFTIGIGADLVELRPRYVKGPEWIRAMSVSPSGARIAMEYRGEILTVPAEKGDPRNITATTAVHERAPKWSPDGRSLAYFSDSGGEYALHIRAQDGKGEPSVVRLAGSGFYDAPVWSPDSRHIALRDNGRTLYVLTVATGTISKVVTEPVYRPGAFSDTTCSWSPDSKWLAYTTTSRAQIQSARVWSVDTQASFPVTDGLSDVSEPVFDRNGKYLYLFGSTDAGPVRDWFSQANADMRSTSAIYLVVLKKGEVSPLARESDEEKAEGGGKGEKNEKGEKDEKGEKETGGDAATSTPAATVIDTDGLGARVVALPVPPGDYSGLQSGETGKLFYLRSADGKSSLQQFDLKTRKVETWVPAADAFIVTADAKKLLYRNGTAFHVVVTSKKADGTEGKVNVDALQVRVDPQAEWPQIFDEAWRINRDYFYAANYHGRDWPAMKKKYAQFLPHLAHRTDLARVIQWMASELAVGHSYGGGGDVRRKPGIVPGGLLGADYEVVSDRYRIRKVYGGLNWTPTLRAPLTEPGVDVQAGEYLLAVDGVDLRASTTNLHAPFENTAGKLVELTVGANADGAGSRTVKVVPIESEAALRNRDWVEGNLRKVTEATRGRVAYVYVPNTAGLGHEYFKRYFYPQTGRDAVIVDERFNGGGQVADYYIDLLRRPLVSYWATRHGDPIRTPAAAILGPKVMITDETAGSGGDLLPWMFRKFQLGPIVGKRTWGGLVGILGYPVLMDGGNVTAPNLAIFTDEGWVVENEGVAPDIEVEQTPADVIAGKDPQLERAIAAALDALAKNPVKTPVRPKDPVR</sequence>
<feature type="active site" description="Charge relay system" evidence="8">
    <location>
        <position position="771"/>
    </location>
</feature>
<dbReference type="OrthoDB" id="9812068at2"/>
<dbReference type="STRING" id="1855912.LuPra_00695"/>
<dbReference type="Pfam" id="PF26550">
    <property type="entry name" value="Tricorn_2nd"/>
    <property type="match status" value="1"/>
</dbReference>
<evidence type="ECO:0000256" key="3">
    <source>
        <dbReference type="ARBA" id="ARBA00022490"/>
    </source>
</evidence>
<dbReference type="EMBL" id="CP015136">
    <property type="protein sequence ID" value="AMY07522.1"/>
    <property type="molecule type" value="Genomic_DNA"/>
</dbReference>
<reference evidence="13" key="2">
    <citation type="submission" date="2016-04" db="EMBL/GenBank/DDBJ databases">
        <title>First Complete Genome Sequence of a Subdivision 6 Acidobacterium.</title>
        <authorList>
            <person name="Huang S."/>
            <person name="Vieira S."/>
            <person name="Bunk B."/>
            <person name="Riedel T."/>
            <person name="Sproeer C."/>
            <person name="Overmann J."/>
        </authorList>
    </citation>
    <scope>NUCLEOTIDE SEQUENCE [LARGE SCALE GENOMIC DNA]</scope>
    <source>
        <strain evidence="13">DSM 100886 HEG_-6_39</strain>
    </source>
</reference>
<evidence type="ECO:0000259" key="11">
    <source>
        <dbReference type="SMART" id="SM00245"/>
    </source>
</evidence>
<evidence type="ECO:0000256" key="5">
    <source>
        <dbReference type="ARBA" id="ARBA00022801"/>
    </source>
</evidence>
<comment type="subcellular location">
    <subcellularLocation>
        <location evidence="1 7">Cytoplasm</location>
    </subcellularLocation>
</comment>
<feature type="active site" description="Nucleophile" evidence="8">
    <location>
        <position position="995"/>
    </location>
</feature>
<dbReference type="Pfam" id="PF14684">
    <property type="entry name" value="Tricorn_C1"/>
    <property type="match status" value="1"/>
</dbReference>
<evidence type="ECO:0000256" key="4">
    <source>
        <dbReference type="ARBA" id="ARBA00022670"/>
    </source>
</evidence>
<feature type="signal peptide" evidence="10">
    <location>
        <begin position="1"/>
        <end position="34"/>
    </location>
</feature>
<dbReference type="PANTHER" id="PTHR43253">
    <property type="entry name" value="TRICORN PROTEASE HOMOLOG 2-RELATED"/>
    <property type="match status" value="1"/>
</dbReference>
<dbReference type="InterPro" id="IPR028204">
    <property type="entry name" value="Tricorn_C1"/>
</dbReference>
<dbReference type="InterPro" id="IPR015943">
    <property type="entry name" value="WD40/YVTN_repeat-like_dom_sf"/>
</dbReference>
<protein>
    <recommendedName>
        <fullName evidence="7">Tricorn protease homolog</fullName>
        <ecNumber evidence="7">3.4.21.-</ecNumber>
    </recommendedName>
</protein>
<dbReference type="GO" id="GO:0006508">
    <property type="term" value="P:proteolysis"/>
    <property type="evidence" value="ECO:0007669"/>
    <property type="project" value="UniProtKB-UniRule"/>
</dbReference>
<accession>A0A143PG11</accession>
<keyword evidence="5 7" id="KW-0378">Hydrolase</keyword>
<dbReference type="Gene3D" id="2.30.42.10">
    <property type="match status" value="1"/>
</dbReference>
<keyword evidence="13" id="KW-1185">Reference proteome</keyword>
<dbReference type="GO" id="GO:0008236">
    <property type="term" value="F:serine-type peptidase activity"/>
    <property type="evidence" value="ECO:0007669"/>
    <property type="project" value="UniProtKB-UniRule"/>
</dbReference>
<dbReference type="Pfam" id="PF03572">
    <property type="entry name" value="Peptidase_S41"/>
    <property type="match status" value="1"/>
</dbReference>
<dbReference type="SUPFAM" id="SSF69304">
    <property type="entry name" value="Tricorn protease N-terminal domain"/>
    <property type="match status" value="1"/>
</dbReference>
<comment type="function">
    <text evidence="7">Degrades oligopeptides.</text>
</comment>
<dbReference type="SUPFAM" id="SSF50156">
    <property type="entry name" value="PDZ domain-like"/>
    <property type="match status" value="1"/>
</dbReference>
<dbReference type="PIRSF" id="PIRSF036421">
    <property type="entry name" value="Tricorn_protease"/>
    <property type="match status" value="1"/>
</dbReference>
<evidence type="ECO:0000256" key="10">
    <source>
        <dbReference type="SAM" id="SignalP"/>
    </source>
</evidence>
<keyword evidence="10" id="KW-0732">Signal</keyword>
<dbReference type="GO" id="GO:0005737">
    <property type="term" value="C:cytoplasm"/>
    <property type="evidence" value="ECO:0007669"/>
    <property type="project" value="UniProtKB-SubCell"/>
</dbReference>
<feature type="chain" id="PRO_5007511250" description="Tricorn protease homolog" evidence="10">
    <location>
        <begin position="35"/>
        <end position="1104"/>
    </location>
</feature>
<dbReference type="InterPro" id="IPR012393">
    <property type="entry name" value="Tricorn_protease"/>
</dbReference>
<evidence type="ECO:0000313" key="13">
    <source>
        <dbReference type="Proteomes" id="UP000076079"/>
    </source>
</evidence>
<evidence type="ECO:0000256" key="9">
    <source>
        <dbReference type="SAM" id="MobiDB-lite"/>
    </source>
</evidence>
<dbReference type="PANTHER" id="PTHR43253:SF1">
    <property type="entry name" value="TRICORN PROTEASE HOMOLOG 2-RELATED"/>
    <property type="match status" value="1"/>
</dbReference>
<dbReference type="Gene3D" id="3.90.226.10">
    <property type="entry name" value="2-enoyl-CoA Hydratase, Chain A, domain 1"/>
    <property type="match status" value="1"/>
</dbReference>
<keyword evidence="6 7" id="KW-0720">Serine protease</keyword>
<keyword evidence="3 7" id="KW-0963">Cytoplasm</keyword>
<dbReference type="Pfam" id="PF26549">
    <property type="entry name" value="Tricorn_N"/>
    <property type="match status" value="1"/>
</dbReference>
<dbReference type="PATRIC" id="fig|1813736.3.peg.729"/>
<dbReference type="AlphaFoldDB" id="A0A143PG11"/>